<keyword evidence="3" id="KW-1185">Reference proteome</keyword>
<evidence type="ECO:0000259" key="1">
    <source>
        <dbReference type="PROSITE" id="PS50893"/>
    </source>
</evidence>
<dbReference type="Pfam" id="PF00005">
    <property type="entry name" value="ABC_tran"/>
    <property type="match status" value="1"/>
</dbReference>
<dbReference type="PANTHER" id="PTHR24221">
    <property type="entry name" value="ATP-BINDING CASSETTE SUB-FAMILY B"/>
    <property type="match status" value="1"/>
</dbReference>
<dbReference type="InterPro" id="IPR017871">
    <property type="entry name" value="ABC_transporter-like_CS"/>
</dbReference>
<dbReference type="PANTHER" id="PTHR24221:SF654">
    <property type="entry name" value="ATP-BINDING CASSETTE SUB-FAMILY B MEMBER 6"/>
    <property type="match status" value="1"/>
</dbReference>
<protein>
    <submittedName>
        <fullName evidence="2">ABC-type bacteriocin/lantibiotic exporter with double-glycine peptidase domain</fullName>
    </submittedName>
</protein>
<dbReference type="GO" id="GO:0016887">
    <property type="term" value="F:ATP hydrolysis activity"/>
    <property type="evidence" value="ECO:0007669"/>
    <property type="project" value="InterPro"/>
</dbReference>
<dbReference type="RefSeq" id="WP_253740263.1">
    <property type="nucleotide sequence ID" value="NZ_JAMZEB010000001.1"/>
</dbReference>
<dbReference type="SUPFAM" id="SSF52540">
    <property type="entry name" value="P-loop containing nucleoside triphosphate hydrolases"/>
    <property type="match status" value="1"/>
</dbReference>
<proteinExistence type="predicted"/>
<gene>
    <name evidence="2" type="ORF">HD597_000782</name>
</gene>
<dbReference type="Proteomes" id="UP001139648">
    <property type="component" value="Unassembled WGS sequence"/>
</dbReference>
<reference evidence="2" key="1">
    <citation type="submission" date="2022-06" db="EMBL/GenBank/DDBJ databases">
        <title>Sequencing the genomes of 1000 actinobacteria strains.</title>
        <authorList>
            <person name="Klenk H.-P."/>
        </authorList>
    </citation>
    <scope>NUCLEOTIDE SEQUENCE</scope>
    <source>
        <strain evidence="2">DSM 46694</strain>
    </source>
</reference>
<comment type="caution">
    <text evidence="2">The sequence shown here is derived from an EMBL/GenBank/DDBJ whole genome shotgun (WGS) entry which is preliminary data.</text>
</comment>
<dbReference type="PROSITE" id="PS50893">
    <property type="entry name" value="ABC_TRANSPORTER_2"/>
    <property type="match status" value="1"/>
</dbReference>
<dbReference type="CDD" id="cd03228">
    <property type="entry name" value="ABCC_MRP_Like"/>
    <property type="match status" value="1"/>
</dbReference>
<evidence type="ECO:0000313" key="2">
    <source>
        <dbReference type="EMBL" id="MCP2353762.1"/>
    </source>
</evidence>
<sequence>MTLLAAPYLVRSGQATVGEILGAVTYLISGLELALRLVVQVVGNAALQLSVVLRRLADASAEPVSVTTDTGTVSPHGAEIRLEGVTFRYGALATPVVAGLSLTIPAGEHLVIAGPSGIGKSTLVNLVAGLERPELGTVHIGGTEVNDLSPVWLRRAIVLVPHESNIFAGTLRENLTYLAPDADDPELDHVAELFGLGEVVAHVGGYDGDIRHADDLSSGQLQLVALARTYLSRDARVVILDEGTCHLDPSAEAGAEAAFAARGAMSCRA</sequence>
<dbReference type="EMBL" id="JAMZEB010000001">
    <property type="protein sequence ID" value="MCP2353762.1"/>
    <property type="molecule type" value="Genomic_DNA"/>
</dbReference>
<dbReference type="InterPro" id="IPR027417">
    <property type="entry name" value="P-loop_NTPase"/>
</dbReference>
<dbReference type="GO" id="GO:0034040">
    <property type="term" value="F:ATPase-coupled lipid transmembrane transporter activity"/>
    <property type="evidence" value="ECO:0007669"/>
    <property type="project" value="TreeGrafter"/>
</dbReference>
<dbReference type="GO" id="GO:0005524">
    <property type="term" value="F:ATP binding"/>
    <property type="evidence" value="ECO:0007669"/>
    <property type="project" value="InterPro"/>
</dbReference>
<dbReference type="InterPro" id="IPR039421">
    <property type="entry name" value="Type_1_exporter"/>
</dbReference>
<accession>A0A9X2G730</accession>
<dbReference type="Gene3D" id="3.40.50.300">
    <property type="entry name" value="P-loop containing nucleotide triphosphate hydrolases"/>
    <property type="match status" value="1"/>
</dbReference>
<name>A0A9X2G730_9ACTN</name>
<evidence type="ECO:0000313" key="3">
    <source>
        <dbReference type="Proteomes" id="UP001139648"/>
    </source>
</evidence>
<feature type="domain" description="ABC transporter" evidence="1">
    <location>
        <begin position="80"/>
        <end position="269"/>
    </location>
</feature>
<dbReference type="InterPro" id="IPR003439">
    <property type="entry name" value="ABC_transporter-like_ATP-bd"/>
</dbReference>
<organism evidence="2 3">
    <name type="scientific">Nonomuraea thailandensis</name>
    <dbReference type="NCBI Taxonomy" id="1188745"/>
    <lineage>
        <taxon>Bacteria</taxon>
        <taxon>Bacillati</taxon>
        <taxon>Actinomycetota</taxon>
        <taxon>Actinomycetes</taxon>
        <taxon>Streptosporangiales</taxon>
        <taxon>Streptosporangiaceae</taxon>
        <taxon>Nonomuraea</taxon>
    </lineage>
</organism>
<dbReference type="PROSITE" id="PS00211">
    <property type="entry name" value="ABC_TRANSPORTER_1"/>
    <property type="match status" value="1"/>
</dbReference>
<dbReference type="AlphaFoldDB" id="A0A9X2G730"/>